<reference evidence="1" key="1">
    <citation type="submission" date="2021-03" db="EMBL/GenBank/DDBJ databases">
        <title>Evolutionary priming and transition to the ectomycorrhizal habit in an iconic lineage of mushroom-forming fungi: is preadaptation a requirement?</title>
        <authorList>
            <consortium name="DOE Joint Genome Institute"/>
            <person name="Looney B.P."/>
            <person name="Miyauchi S."/>
            <person name="Morin E."/>
            <person name="Drula E."/>
            <person name="Courty P.E."/>
            <person name="Chicoki N."/>
            <person name="Fauchery L."/>
            <person name="Kohler A."/>
            <person name="Kuo A."/>
            <person name="LaButti K."/>
            <person name="Pangilinan J."/>
            <person name="Lipzen A."/>
            <person name="Riley R."/>
            <person name="Andreopoulos W."/>
            <person name="He G."/>
            <person name="Johnson J."/>
            <person name="Barry K.W."/>
            <person name="Grigoriev I.V."/>
            <person name="Nagy L."/>
            <person name="Hibbett D."/>
            <person name="Henrissat B."/>
            <person name="Matheny P.B."/>
            <person name="Labbe J."/>
            <person name="Martin A.F."/>
        </authorList>
    </citation>
    <scope>NUCLEOTIDE SEQUENCE</scope>
    <source>
        <strain evidence="1">BPL698</strain>
    </source>
</reference>
<accession>A0ACC0U8U1</accession>
<dbReference type="Proteomes" id="UP001207468">
    <property type="component" value="Unassembled WGS sequence"/>
</dbReference>
<keyword evidence="2" id="KW-1185">Reference proteome</keyword>
<name>A0ACC0U8U1_9AGAM</name>
<evidence type="ECO:0000313" key="2">
    <source>
        <dbReference type="Proteomes" id="UP001207468"/>
    </source>
</evidence>
<protein>
    <submittedName>
        <fullName evidence="1">Uncharacterized protein</fullName>
    </submittedName>
</protein>
<sequence length="510" mass="55749">MVEPTDYEEIGWLHTQLTVHVNGLSDIYEHISSAIYRLQDEKTRLQNRVEQLEQDDPSAEVRRLHEENSILRALLATAAKEKSEITWERDTLFRKLNTIKQLIDGSTLDERVVIVSADSQNTEPSPPSITSTVRPQSEYLARARVQHVVPVAEHVSPAPTDLSEPKTDVTTVNDTFGRLIRSPLKGAPAATAAFADGTSHPSSSQPLSPQPSTTVAPLEQHALLQDGEANTLSPDAALAPFANPPGSASSTMLVTPPVRGPLSADFSASPSPARYPTLNTSLGLSEGLSVQYDEAQRPGTSPANIGTAMVQKWRIHFAKPPTSAMVVGLAKPVPTATLIQNLELDEDSRRSIEGLSSGPPRSLRLYISDVFGLAFLYDPVFLESPEATYVVEWCDLKSVQTSKAYITTAKDKHAELHTFIYAPRKNGWHYLGQQRWTLVETKSIWNSLGSPAQNALAARSSQSGDPTEITRDLRKGQLEQLTIKLQQVSVIHPNAGESVLLKKLSDEVAQ</sequence>
<gene>
    <name evidence="1" type="ORF">F5148DRAFT_20640</name>
</gene>
<dbReference type="EMBL" id="JAGFNK010000100">
    <property type="protein sequence ID" value="KAI9508113.1"/>
    <property type="molecule type" value="Genomic_DNA"/>
</dbReference>
<comment type="caution">
    <text evidence="1">The sequence shown here is derived from an EMBL/GenBank/DDBJ whole genome shotgun (WGS) entry which is preliminary data.</text>
</comment>
<organism evidence="1 2">
    <name type="scientific">Russula earlei</name>
    <dbReference type="NCBI Taxonomy" id="71964"/>
    <lineage>
        <taxon>Eukaryota</taxon>
        <taxon>Fungi</taxon>
        <taxon>Dikarya</taxon>
        <taxon>Basidiomycota</taxon>
        <taxon>Agaricomycotina</taxon>
        <taxon>Agaricomycetes</taxon>
        <taxon>Russulales</taxon>
        <taxon>Russulaceae</taxon>
        <taxon>Russula</taxon>
    </lineage>
</organism>
<proteinExistence type="predicted"/>
<evidence type="ECO:0000313" key="1">
    <source>
        <dbReference type="EMBL" id="KAI9508113.1"/>
    </source>
</evidence>